<evidence type="ECO:0000313" key="5">
    <source>
        <dbReference type="EMBL" id="KAF3598464.1"/>
    </source>
</evidence>
<dbReference type="InterPro" id="IPR002833">
    <property type="entry name" value="PTH2"/>
</dbReference>
<dbReference type="PANTHER" id="PTHR12649">
    <property type="entry name" value="PEPTIDYL-TRNA HYDROLASE 2"/>
    <property type="match status" value="1"/>
</dbReference>
<keyword evidence="2" id="KW-0378">Hydrolase</keyword>
<dbReference type="Gene3D" id="3.40.1490.10">
    <property type="entry name" value="Bit1"/>
    <property type="match status" value="2"/>
</dbReference>
<reference evidence="5" key="1">
    <citation type="submission" date="2019-12" db="EMBL/GenBank/DDBJ databases">
        <title>Genome sequencing and annotation of Brassica cretica.</title>
        <authorList>
            <person name="Studholme D.J."/>
            <person name="Sarris P."/>
        </authorList>
    </citation>
    <scope>NUCLEOTIDE SEQUENCE</scope>
    <source>
        <strain evidence="5">PFS-109/04</strain>
        <tissue evidence="5">Leaf</tissue>
    </source>
</reference>
<dbReference type="InterPro" id="IPR023476">
    <property type="entry name" value="Pep_tRNA_hydro_II_dom_sf"/>
</dbReference>
<dbReference type="SUPFAM" id="SSF102462">
    <property type="entry name" value="Peptidyl-tRNA hydrolase II"/>
    <property type="match status" value="2"/>
</dbReference>
<gene>
    <name evidence="5" type="ORF">F2Q69_00039281</name>
</gene>
<dbReference type="NCBIfam" id="TIGR00283">
    <property type="entry name" value="arch_pth2"/>
    <property type="match status" value="2"/>
</dbReference>
<evidence type="ECO:0000256" key="2">
    <source>
        <dbReference type="ARBA" id="ARBA00022801"/>
    </source>
</evidence>
<dbReference type="GO" id="GO:0005739">
    <property type="term" value="C:mitochondrion"/>
    <property type="evidence" value="ECO:0007669"/>
    <property type="project" value="TreeGrafter"/>
</dbReference>
<proteinExistence type="inferred from homology"/>
<protein>
    <recommendedName>
        <fullName evidence="1">peptidyl-tRNA hydrolase</fullName>
        <ecNumber evidence="1">3.1.1.29</ecNumber>
    </recommendedName>
</protein>
<organism evidence="5 6">
    <name type="scientific">Brassica cretica</name>
    <name type="common">Mustard</name>
    <dbReference type="NCBI Taxonomy" id="69181"/>
    <lineage>
        <taxon>Eukaryota</taxon>
        <taxon>Viridiplantae</taxon>
        <taxon>Streptophyta</taxon>
        <taxon>Embryophyta</taxon>
        <taxon>Tracheophyta</taxon>
        <taxon>Spermatophyta</taxon>
        <taxon>Magnoliopsida</taxon>
        <taxon>eudicotyledons</taxon>
        <taxon>Gunneridae</taxon>
        <taxon>Pentapetalae</taxon>
        <taxon>rosids</taxon>
        <taxon>malvids</taxon>
        <taxon>Brassicales</taxon>
        <taxon>Brassicaceae</taxon>
        <taxon>Brassiceae</taxon>
        <taxon>Brassica</taxon>
    </lineage>
</organism>
<name>A0A8S9SC89_BRACR</name>
<dbReference type="GO" id="GO:0004045">
    <property type="term" value="F:peptidyl-tRNA hydrolase activity"/>
    <property type="evidence" value="ECO:0007669"/>
    <property type="project" value="UniProtKB-EC"/>
</dbReference>
<dbReference type="Pfam" id="PF01981">
    <property type="entry name" value="PTH2"/>
    <property type="match status" value="2"/>
</dbReference>
<comment type="similarity">
    <text evidence="3">Belongs to the PTH2 family.</text>
</comment>
<dbReference type="GO" id="GO:0005829">
    <property type="term" value="C:cytosol"/>
    <property type="evidence" value="ECO:0007669"/>
    <property type="project" value="TreeGrafter"/>
</dbReference>
<evidence type="ECO:0000256" key="4">
    <source>
        <dbReference type="ARBA" id="ARBA00048707"/>
    </source>
</evidence>
<sequence>MMDLMWLIALLLGAALGYYISTLRRRIFVPSSKSVAESSGNKKAKSKEPLEIEELTDSLKRFKMVLVARNDLKMGKGKIAAQCSHATLGLYKKLLRRAPKALNRWENCAQPKVVVKIESEEEMLALRERAKSLKLPTHITIDAGKTQIAPDSRTVMAILGPVDVVDDVTGGLKLITLRRRIFFPSSKYVAESSENKKTRSKEPLEIEKLTDSPKRFKMVLVARNDLKMGKGKIAAQCSHATLGLYKKLLRRAPKALNRWENCAQPKVVVKIESEEEMLALRERAKSLKLPNHITIDAGKTQIAPDSRTVMAILGKLSMISQCV</sequence>
<evidence type="ECO:0000256" key="1">
    <source>
        <dbReference type="ARBA" id="ARBA00013260"/>
    </source>
</evidence>
<dbReference type="Proteomes" id="UP000712600">
    <property type="component" value="Unassembled WGS sequence"/>
</dbReference>
<dbReference type="FunFam" id="3.40.1490.10:FF:000002">
    <property type="entry name" value="Peptidyl-tRNA hydrolase 2, mitochondrial"/>
    <property type="match status" value="2"/>
</dbReference>
<comment type="catalytic activity">
    <reaction evidence="4">
        <text>an N-acyl-L-alpha-aminoacyl-tRNA + H2O = an N-acyl-L-amino acid + a tRNA + H(+)</text>
        <dbReference type="Rhea" id="RHEA:54448"/>
        <dbReference type="Rhea" id="RHEA-COMP:10123"/>
        <dbReference type="Rhea" id="RHEA-COMP:13883"/>
        <dbReference type="ChEBI" id="CHEBI:15377"/>
        <dbReference type="ChEBI" id="CHEBI:15378"/>
        <dbReference type="ChEBI" id="CHEBI:59874"/>
        <dbReference type="ChEBI" id="CHEBI:78442"/>
        <dbReference type="ChEBI" id="CHEBI:138191"/>
        <dbReference type="EC" id="3.1.1.29"/>
    </reaction>
</comment>
<dbReference type="AlphaFoldDB" id="A0A8S9SC89"/>
<comment type="caution">
    <text evidence="5">The sequence shown here is derived from an EMBL/GenBank/DDBJ whole genome shotgun (WGS) entry which is preliminary data.</text>
</comment>
<dbReference type="EC" id="3.1.1.29" evidence="1"/>
<dbReference type="EMBL" id="QGKX02000004">
    <property type="protein sequence ID" value="KAF3598464.1"/>
    <property type="molecule type" value="Genomic_DNA"/>
</dbReference>
<dbReference type="CDD" id="cd02430">
    <property type="entry name" value="PTH2"/>
    <property type="match status" value="2"/>
</dbReference>
<evidence type="ECO:0000256" key="3">
    <source>
        <dbReference type="ARBA" id="ARBA00038050"/>
    </source>
</evidence>
<dbReference type="PANTHER" id="PTHR12649:SF30">
    <property type="entry name" value="AMINOACYL-TRNA HYDROLASE"/>
    <property type="match status" value="1"/>
</dbReference>
<accession>A0A8S9SC89</accession>
<evidence type="ECO:0000313" key="6">
    <source>
        <dbReference type="Proteomes" id="UP000712600"/>
    </source>
</evidence>